<name>A0A1F6CPS5_HANXR</name>
<evidence type="ECO:0000256" key="1">
    <source>
        <dbReference type="ARBA" id="ARBA00004651"/>
    </source>
</evidence>
<keyword evidence="3" id="KW-0813">Transport</keyword>
<organism evidence="9 10">
    <name type="scientific">Handelsmanbacteria sp. (strain RIFCSPLOWO2_12_FULL_64_10)</name>
    <dbReference type="NCBI Taxonomy" id="1817868"/>
    <lineage>
        <taxon>Bacteria</taxon>
        <taxon>Candidatus Handelsmaniibacteriota</taxon>
    </lineage>
</organism>
<dbReference type="Pfam" id="PF01925">
    <property type="entry name" value="TauE"/>
    <property type="match status" value="1"/>
</dbReference>
<gene>
    <name evidence="9" type="ORF">A3F84_19315</name>
</gene>
<dbReference type="PANTHER" id="PTHR30269:SF37">
    <property type="entry name" value="MEMBRANE TRANSPORTER PROTEIN"/>
    <property type="match status" value="1"/>
</dbReference>
<dbReference type="InterPro" id="IPR002781">
    <property type="entry name" value="TM_pro_TauE-like"/>
</dbReference>
<dbReference type="InterPro" id="IPR052017">
    <property type="entry name" value="TSUP"/>
</dbReference>
<comment type="caution">
    <text evidence="9">The sequence shown here is derived from an EMBL/GenBank/DDBJ whole genome shotgun (WGS) entry which is preliminary data.</text>
</comment>
<sequence>MGWEEWLYAHVVVFAAFLLRGLTGFGTALVMAPLLTLFLDLKRTAVITAVLSVLNGVGLAYALRRDVVRRTFFLTSASALAGLSLGTYLLVTQPGALLKRGVGILTVLFSVGLFRRGRKDAGPPRLWPESAGVIAGLLGGVLGGLFGTSGPPMIVYLSRRGVGIAAFRATLIAFFCVVDFTRFFGYAASGLLTRQVLFACALLLPVSFLGAYVGTKIYTRVNERAVRIVVAVSLAVTGAVLALGR</sequence>
<dbReference type="Proteomes" id="UP000178606">
    <property type="component" value="Unassembled WGS sequence"/>
</dbReference>
<evidence type="ECO:0000256" key="4">
    <source>
        <dbReference type="ARBA" id="ARBA00022475"/>
    </source>
</evidence>
<feature type="transmembrane region" description="Helical" evidence="8">
    <location>
        <begin position="126"/>
        <end position="146"/>
    </location>
</feature>
<dbReference type="PANTHER" id="PTHR30269">
    <property type="entry name" value="TRANSMEMBRANE PROTEIN YFCA"/>
    <property type="match status" value="1"/>
</dbReference>
<evidence type="ECO:0000256" key="7">
    <source>
        <dbReference type="ARBA" id="ARBA00023136"/>
    </source>
</evidence>
<keyword evidence="5 8" id="KW-0812">Transmembrane</keyword>
<feature type="transmembrane region" description="Helical" evidence="8">
    <location>
        <begin position="7"/>
        <end position="32"/>
    </location>
</feature>
<comment type="similarity">
    <text evidence="2 8">Belongs to the 4-toluene sulfonate uptake permease (TSUP) (TC 2.A.102) family.</text>
</comment>
<dbReference type="AlphaFoldDB" id="A0A1F6CPS5"/>
<keyword evidence="6 8" id="KW-1133">Transmembrane helix</keyword>
<accession>A0A1F6CPS5</accession>
<proteinExistence type="inferred from homology"/>
<feature type="transmembrane region" description="Helical" evidence="8">
    <location>
        <begin position="225"/>
        <end position="244"/>
    </location>
</feature>
<reference evidence="9 10" key="1">
    <citation type="journal article" date="2016" name="Nat. Commun.">
        <title>Thousands of microbial genomes shed light on interconnected biogeochemical processes in an aquifer system.</title>
        <authorList>
            <person name="Anantharaman K."/>
            <person name="Brown C.T."/>
            <person name="Hug L.A."/>
            <person name="Sharon I."/>
            <person name="Castelle C.J."/>
            <person name="Probst A.J."/>
            <person name="Thomas B.C."/>
            <person name="Singh A."/>
            <person name="Wilkins M.J."/>
            <person name="Karaoz U."/>
            <person name="Brodie E.L."/>
            <person name="Williams K.H."/>
            <person name="Hubbard S.S."/>
            <person name="Banfield J.F."/>
        </authorList>
    </citation>
    <scope>NUCLEOTIDE SEQUENCE [LARGE SCALE GENOMIC DNA]</scope>
    <source>
        <strain evidence="10">RIFCSPLOWO2_12_FULL_64_10</strain>
    </source>
</reference>
<dbReference type="EMBL" id="MFKF01000193">
    <property type="protein sequence ID" value="OGG51165.1"/>
    <property type="molecule type" value="Genomic_DNA"/>
</dbReference>
<evidence type="ECO:0000256" key="5">
    <source>
        <dbReference type="ARBA" id="ARBA00022692"/>
    </source>
</evidence>
<evidence type="ECO:0000256" key="8">
    <source>
        <dbReference type="RuleBase" id="RU363041"/>
    </source>
</evidence>
<keyword evidence="4 8" id="KW-1003">Cell membrane</keyword>
<evidence type="ECO:0000256" key="3">
    <source>
        <dbReference type="ARBA" id="ARBA00022448"/>
    </source>
</evidence>
<protein>
    <recommendedName>
        <fullName evidence="8">Probable membrane transporter protein</fullName>
    </recommendedName>
</protein>
<feature type="transmembrane region" description="Helical" evidence="8">
    <location>
        <begin position="166"/>
        <end position="184"/>
    </location>
</feature>
<feature type="transmembrane region" description="Helical" evidence="8">
    <location>
        <begin position="72"/>
        <end position="91"/>
    </location>
</feature>
<evidence type="ECO:0000313" key="9">
    <source>
        <dbReference type="EMBL" id="OGG51165.1"/>
    </source>
</evidence>
<evidence type="ECO:0000313" key="10">
    <source>
        <dbReference type="Proteomes" id="UP000178606"/>
    </source>
</evidence>
<feature type="transmembrane region" description="Helical" evidence="8">
    <location>
        <begin position="44"/>
        <end position="63"/>
    </location>
</feature>
<evidence type="ECO:0000256" key="2">
    <source>
        <dbReference type="ARBA" id="ARBA00009142"/>
    </source>
</evidence>
<evidence type="ECO:0000256" key="6">
    <source>
        <dbReference type="ARBA" id="ARBA00022989"/>
    </source>
</evidence>
<dbReference type="GO" id="GO:0005886">
    <property type="term" value="C:plasma membrane"/>
    <property type="evidence" value="ECO:0007669"/>
    <property type="project" value="UniProtKB-SubCell"/>
</dbReference>
<feature type="transmembrane region" description="Helical" evidence="8">
    <location>
        <begin position="196"/>
        <end position="213"/>
    </location>
</feature>
<keyword evidence="7 8" id="KW-0472">Membrane</keyword>
<comment type="subcellular location">
    <subcellularLocation>
        <location evidence="1 8">Cell membrane</location>
        <topology evidence="1 8">Multi-pass membrane protein</topology>
    </subcellularLocation>
</comment>